<dbReference type="AlphaFoldDB" id="A0A2H3SR60"/>
<dbReference type="EMBL" id="FMJY01000002">
    <property type="protein sequence ID" value="SCO78917.1"/>
    <property type="molecule type" value="Genomic_DNA"/>
</dbReference>
<dbReference type="VEuPathDB" id="FungiDB:FOMG_02010"/>
<name>A0A2H3SR60_FUSOX</name>
<dbReference type="VEuPathDB" id="FungiDB:FOXG_01204"/>
<proteinExistence type="predicted"/>
<dbReference type="Proteomes" id="UP000219369">
    <property type="component" value="Unassembled WGS sequence"/>
</dbReference>
<dbReference type="VEuPathDB" id="FungiDB:FOZG_01998"/>
<evidence type="ECO:0000313" key="2">
    <source>
        <dbReference type="Proteomes" id="UP000219369"/>
    </source>
</evidence>
<organism evidence="1 2">
    <name type="scientific">Fusarium oxysporum</name>
    <name type="common">Fusarium vascular wilt</name>
    <dbReference type="NCBI Taxonomy" id="5507"/>
    <lineage>
        <taxon>Eukaryota</taxon>
        <taxon>Fungi</taxon>
        <taxon>Dikarya</taxon>
        <taxon>Ascomycota</taxon>
        <taxon>Pezizomycotina</taxon>
        <taxon>Sordariomycetes</taxon>
        <taxon>Hypocreomycetidae</taxon>
        <taxon>Hypocreales</taxon>
        <taxon>Nectriaceae</taxon>
        <taxon>Fusarium</taxon>
        <taxon>Fusarium oxysporum species complex</taxon>
    </lineage>
</organism>
<gene>
    <name evidence="1" type="ORF">FRV6_03130</name>
</gene>
<reference evidence="2" key="1">
    <citation type="submission" date="2016-09" db="EMBL/GenBank/DDBJ databases">
        <authorList>
            <person name="Guldener U."/>
        </authorList>
    </citation>
    <scope>NUCLEOTIDE SEQUENCE [LARGE SCALE GENOMIC DNA]</scope>
    <source>
        <strain evidence="2">V64-1</strain>
    </source>
</reference>
<evidence type="ECO:0008006" key="3">
    <source>
        <dbReference type="Google" id="ProtNLM"/>
    </source>
</evidence>
<dbReference type="VEuPathDB" id="FungiDB:FOIG_10945"/>
<protein>
    <recommendedName>
        <fullName evidence="3">BTB domain-containing protein</fullName>
    </recommendedName>
</protein>
<dbReference type="VEuPathDB" id="FungiDB:HZS61_001543"/>
<dbReference type="VEuPathDB" id="FungiDB:FOC1_g10016520"/>
<dbReference type="OrthoDB" id="5326346at2759"/>
<evidence type="ECO:0000313" key="1">
    <source>
        <dbReference type="EMBL" id="SCO78917.1"/>
    </source>
</evidence>
<sequence length="353" mass="40347">MKSISYDIDPGGDVELILKKPNKQNIVPESPTFHGNPVDPEFPNPPCLGRYQVFSELYPDGENENPHVEVHMRVSSRHLIFASRTFRAMLKGPWKEGNSSSRPIRQISAENWDAFSLAIVLDSIHGRHHGIPTQITDGLLTRIATIVDYYECRQAIHFNYEVWAHGKTLPSELCNAALLWLHVSWVFHDENRFRIAARLFVRFRIGAYDFKTHDLPVSGVLDLLDGIRRTLINTVSEALDSLEQHMIDEDGCDYFKDPDCTTIVLGILVRERHMITNLDPPLVAPFDGCSLHKILRRISRFRTPMLPHNDLDQPYKKDDDEEEHPCTIQGRLMPVLKEIETAIDGVRLTALQS</sequence>
<accession>A0A2H3SR60</accession>
<dbReference type="VEuPathDB" id="FungiDB:FOC4_g10014214"/>